<name>A0A210PNQ7_MIZYE</name>
<dbReference type="GO" id="GO:0031462">
    <property type="term" value="C:Cul2-RING ubiquitin ligase complex"/>
    <property type="evidence" value="ECO:0007669"/>
    <property type="project" value="TreeGrafter"/>
</dbReference>
<comment type="caution">
    <text evidence="2">The sequence shown here is derived from an EMBL/GenBank/DDBJ whole genome shotgun (WGS) entry which is preliminary data.</text>
</comment>
<evidence type="ECO:0000313" key="2">
    <source>
        <dbReference type="EMBL" id="OWF38121.1"/>
    </source>
</evidence>
<gene>
    <name evidence="2" type="ORF">KP79_PYT08851</name>
</gene>
<dbReference type="AlphaFoldDB" id="A0A210PNQ7"/>
<dbReference type="PANTHER" id="PTHR22619">
    <property type="entry name" value="ZINC FINGER SWIM DOMAIN CONTAINING PROTEIN 4, 5, 6"/>
    <property type="match status" value="1"/>
</dbReference>
<feature type="region of interest" description="Disordered" evidence="1">
    <location>
        <begin position="55"/>
        <end position="74"/>
    </location>
</feature>
<feature type="compositionally biased region" description="Polar residues" evidence="1">
    <location>
        <begin position="59"/>
        <end position="74"/>
    </location>
</feature>
<sequence length="828" mass="93508">MAGLSRFTQKHSKRHRRLCHSHIQIHSVVSDSDRESESEDFFDSLYGSDCDDISDRSSQDVNRSNSISPVPPDSTTLIKKSSVQPLSDLAARVTGAHFPCKFLENHDPPLDETMIKKVAFWAFPQSENRVKIYAKLTHYKEDDWRDGETLIEENRVMEITQVGFMMSAILSKPVFLTSETCDSTTITTKSKMEDAKVSLSFEKYRVTSATCSLCPQVIWCRHIVAVIIYRIRNADKIAVHAPVTEVLCTLNRNQIQKLLQYAISEDPGGVTCRIFKHMDMIRDSRSELNKTQGAPDPTFGICSDQKSIIDLSLAQLNQDFRDDVQRVRLSSNRYPDTCNFDEKAKSEIYRCYIQKVAELIGSDEVDSAGRVLINLANSTLNEINTQRHSMCVNRLFHDLERLFTCFIATFKGQIREDLVQAAIDINGITRNMDHSEVFITASEWSDLDSIPLENYMSATCMSYHDDDSEGILGASRQKPFYQALCASLIPDAPDSLDDLLCGKQKPLTTSYEEKLPVMLLRFEALMHFGTKKQDKKLYNLGVVILRKLLNLSRKYSVIGCNKVLESSSEASSSESDESENETVSNRASTKRIRKQKTRPRKKPCSVPRLETTEVDMEGMSKAQISYGLLFVCYTLYQIEDLVSLGLEGIPVILDATFRAMELGRFRAMAPQDIISAQDYSWLVFLDKKIQESYLKLADKNSAIHTLQEQAIQKYTSALQEHQASFYGDNYAVGLLSLFLKDSLISDKAAQMLSLEGASLSICPLKNLTIPNCRYDNSNTENVKSRWTMVIKRIFSGFSDNNVNNDTVISKVGSMLTHRELLGVADICS</sequence>
<dbReference type="PANTHER" id="PTHR22619:SF1">
    <property type="entry name" value="ZINC FINGER SWIM DOMAIN-CONTAINING PROTEIN 8"/>
    <property type="match status" value="1"/>
</dbReference>
<feature type="region of interest" description="Disordered" evidence="1">
    <location>
        <begin position="569"/>
        <end position="607"/>
    </location>
</feature>
<proteinExistence type="predicted"/>
<reference evidence="2 3" key="1">
    <citation type="journal article" date="2017" name="Nat. Ecol. Evol.">
        <title>Scallop genome provides insights into evolution of bilaterian karyotype and development.</title>
        <authorList>
            <person name="Wang S."/>
            <person name="Zhang J."/>
            <person name="Jiao W."/>
            <person name="Li J."/>
            <person name="Xun X."/>
            <person name="Sun Y."/>
            <person name="Guo X."/>
            <person name="Huan P."/>
            <person name="Dong B."/>
            <person name="Zhang L."/>
            <person name="Hu X."/>
            <person name="Sun X."/>
            <person name="Wang J."/>
            <person name="Zhao C."/>
            <person name="Wang Y."/>
            <person name="Wang D."/>
            <person name="Huang X."/>
            <person name="Wang R."/>
            <person name="Lv J."/>
            <person name="Li Y."/>
            <person name="Zhang Z."/>
            <person name="Liu B."/>
            <person name="Lu W."/>
            <person name="Hui Y."/>
            <person name="Liang J."/>
            <person name="Zhou Z."/>
            <person name="Hou R."/>
            <person name="Li X."/>
            <person name="Liu Y."/>
            <person name="Li H."/>
            <person name="Ning X."/>
            <person name="Lin Y."/>
            <person name="Zhao L."/>
            <person name="Xing Q."/>
            <person name="Dou J."/>
            <person name="Li Y."/>
            <person name="Mao J."/>
            <person name="Guo H."/>
            <person name="Dou H."/>
            <person name="Li T."/>
            <person name="Mu C."/>
            <person name="Jiang W."/>
            <person name="Fu Q."/>
            <person name="Fu X."/>
            <person name="Miao Y."/>
            <person name="Liu J."/>
            <person name="Yu Q."/>
            <person name="Li R."/>
            <person name="Liao H."/>
            <person name="Li X."/>
            <person name="Kong Y."/>
            <person name="Jiang Z."/>
            <person name="Chourrout D."/>
            <person name="Li R."/>
            <person name="Bao Z."/>
        </authorList>
    </citation>
    <scope>NUCLEOTIDE SEQUENCE [LARGE SCALE GENOMIC DNA]</scope>
    <source>
        <strain evidence="2 3">PY_sf001</strain>
    </source>
</reference>
<dbReference type="OrthoDB" id="6284095at2759"/>
<dbReference type="Proteomes" id="UP000242188">
    <property type="component" value="Unassembled WGS sequence"/>
</dbReference>
<feature type="compositionally biased region" description="Basic residues" evidence="1">
    <location>
        <begin position="588"/>
        <end position="603"/>
    </location>
</feature>
<evidence type="ECO:0000256" key="1">
    <source>
        <dbReference type="SAM" id="MobiDB-lite"/>
    </source>
</evidence>
<evidence type="ECO:0000313" key="3">
    <source>
        <dbReference type="Proteomes" id="UP000242188"/>
    </source>
</evidence>
<organism evidence="2 3">
    <name type="scientific">Mizuhopecten yessoensis</name>
    <name type="common">Japanese scallop</name>
    <name type="synonym">Patinopecten yessoensis</name>
    <dbReference type="NCBI Taxonomy" id="6573"/>
    <lineage>
        <taxon>Eukaryota</taxon>
        <taxon>Metazoa</taxon>
        <taxon>Spiralia</taxon>
        <taxon>Lophotrochozoa</taxon>
        <taxon>Mollusca</taxon>
        <taxon>Bivalvia</taxon>
        <taxon>Autobranchia</taxon>
        <taxon>Pteriomorphia</taxon>
        <taxon>Pectinida</taxon>
        <taxon>Pectinoidea</taxon>
        <taxon>Pectinidae</taxon>
        <taxon>Mizuhopecten</taxon>
    </lineage>
</organism>
<dbReference type="EMBL" id="NEDP02005572">
    <property type="protein sequence ID" value="OWF38121.1"/>
    <property type="molecule type" value="Genomic_DNA"/>
</dbReference>
<keyword evidence="3" id="KW-1185">Reference proteome</keyword>
<accession>A0A210PNQ7</accession>
<protein>
    <submittedName>
        <fullName evidence="2">Zinc finger SWIM domain-containing protein 8</fullName>
    </submittedName>
</protein>